<dbReference type="EMBL" id="SDAM02000019">
    <property type="protein sequence ID" value="KAH6837000.1"/>
    <property type="molecule type" value="Genomic_DNA"/>
</dbReference>
<dbReference type="PANTHER" id="PTHR31215">
    <property type="entry name" value="OS05G0510400 PROTEIN-RELATED"/>
    <property type="match status" value="1"/>
</dbReference>
<evidence type="ECO:0000259" key="1">
    <source>
        <dbReference type="Pfam" id="PF12937"/>
    </source>
</evidence>
<sequence length="327" mass="37071">MDMKMKIKEGADNVDHFARIPEDLLLSILSRLENLKYMCRCSLVSKRFALTIYQSKAVSLTLPSTEIPSNALADQIDELFPKLAGLTSEEIIRFIKSSSIKVLKFFPFLQNFRELRSISLVFTCPRTLCSSSLFKMKVKFSNGGAVVKHFVSLLADSVLKNTERGYYDIEQPYERIDHRGSVSGTFLPFGCCIDWLLVLCLLIKCQPLLESITITNSKKQGKLVLRDEQLIAWRNSFVPGGFLNDFTPYSRTKGWIGKLRLPFSEYLLRGVNYVIARPKRRPGYNAGTVDDDAVTWEYAGDAKLLGEAVDAFLREYGDPFITSELID</sequence>
<proteinExistence type="predicted"/>
<dbReference type="SUPFAM" id="SSF81383">
    <property type="entry name" value="F-box domain"/>
    <property type="match status" value="1"/>
</dbReference>
<evidence type="ECO:0000313" key="2">
    <source>
        <dbReference type="EMBL" id="KAH6837000.1"/>
    </source>
</evidence>
<dbReference type="CDD" id="cd09917">
    <property type="entry name" value="F-box_SF"/>
    <property type="match status" value="1"/>
</dbReference>
<dbReference type="AlphaFoldDB" id="A0AAD4JPZ7"/>
<accession>A0AAD4JPZ7</accession>
<dbReference type="Pfam" id="PF12937">
    <property type="entry name" value="F-box-like"/>
    <property type="match status" value="1"/>
</dbReference>
<dbReference type="InterPro" id="IPR036047">
    <property type="entry name" value="F-box-like_dom_sf"/>
</dbReference>
<feature type="domain" description="F-box" evidence="1">
    <location>
        <begin position="17"/>
        <end position="50"/>
    </location>
</feature>
<name>A0AAD4JPZ7_PERFH</name>
<keyword evidence="3" id="KW-1185">Reference proteome</keyword>
<dbReference type="Proteomes" id="UP001190926">
    <property type="component" value="Unassembled WGS sequence"/>
</dbReference>
<gene>
    <name evidence="2" type="ORF">C2S53_014243</name>
</gene>
<comment type="caution">
    <text evidence="2">The sequence shown here is derived from an EMBL/GenBank/DDBJ whole genome shotgun (WGS) entry which is preliminary data.</text>
</comment>
<reference evidence="2 3" key="1">
    <citation type="journal article" date="2021" name="Nat. Commun.">
        <title>Incipient diploidization of the medicinal plant Perilla within 10,000 years.</title>
        <authorList>
            <person name="Zhang Y."/>
            <person name="Shen Q."/>
            <person name="Leng L."/>
            <person name="Zhang D."/>
            <person name="Chen S."/>
            <person name="Shi Y."/>
            <person name="Ning Z."/>
            <person name="Chen S."/>
        </authorList>
    </citation>
    <scope>NUCLEOTIDE SEQUENCE [LARGE SCALE GENOMIC DNA]</scope>
    <source>
        <strain evidence="3">cv. PC099</strain>
    </source>
</reference>
<protein>
    <recommendedName>
        <fullName evidence="1">F-box domain-containing protein</fullName>
    </recommendedName>
</protein>
<dbReference type="Gene3D" id="1.20.1280.50">
    <property type="match status" value="1"/>
</dbReference>
<dbReference type="InterPro" id="IPR001810">
    <property type="entry name" value="F-box_dom"/>
</dbReference>
<dbReference type="InterPro" id="IPR044809">
    <property type="entry name" value="AUF1-like"/>
</dbReference>
<evidence type="ECO:0000313" key="3">
    <source>
        <dbReference type="Proteomes" id="UP001190926"/>
    </source>
</evidence>
<organism evidence="2 3">
    <name type="scientific">Perilla frutescens var. hirtella</name>
    <name type="common">Perilla citriodora</name>
    <name type="synonym">Perilla setoyensis</name>
    <dbReference type="NCBI Taxonomy" id="608512"/>
    <lineage>
        <taxon>Eukaryota</taxon>
        <taxon>Viridiplantae</taxon>
        <taxon>Streptophyta</taxon>
        <taxon>Embryophyta</taxon>
        <taxon>Tracheophyta</taxon>
        <taxon>Spermatophyta</taxon>
        <taxon>Magnoliopsida</taxon>
        <taxon>eudicotyledons</taxon>
        <taxon>Gunneridae</taxon>
        <taxon>Pentapetalae</taxon>
        <taxon>asterids</taxon>
        <taxon>lamiids</taxon>
        <taxon>Lamiales</taxon>
        <taxon>Lamiaceae</taxon>
        <taxon>Nepetoideae</taxon>
        <taxon>Elsholtzieae</taxon>
        <taxon>Perilla</taxon>
    </lineage>
</organism>